<reference evidence="1" key="1">
    <citation type="submission" date="2018-04" db="EMBL/GenBank/DDBJ databases">
        <title>Whole genome sequencing of Hypsizygus marmoreus.</title>
        <authorList>
            <person name="Choi I.-G."/>
            <person name="Min B."/>
            <person name="Kim J.-G."/>
            <person name="Kim S."/>
            <person name="Oh Y.-L."/>
            <person name="Kong W.-S."/>
            <person name="Park H."/>
            <person name="Jeong J."/>
            <person name="Song E.-S."/>
        </authorList>
    </citation>
    <scope>NUCLEOTIDE SEQUENCE [LARGE SCALE GENOMIC DNA]</scope>
    <source>
        <strain evidence="1">51987-8</strain>
    </source>
</reference>
<dbReference type="EMBL" id="LUEZ02000010">
    <property type="protein sequence ID" value="RDB28382.1"/>
    <property type="molecule type" value="Genomic_DNA"/>
</dbReference>
<name>A0A369K475_HYPMA</name>
<accession>A0A369K475</accession>
<comment type="caution">
    <text evidence="1">The sequence shown here is derived from an EMBL/GenBank/DDBJ whole genome shotgun (WGS) entry which is preliminary data.</text>
</comment>
<evidence type="ECO:0000313" key="1">
    <source>
        <dbReference type="EMBL" id="RDB28382.1"/>
    </source>
</evidence>
<organism evidence="1 2">
    <name type="scientific">Hypsizygus marmoreus</name>
    <name type="common">White beech mushroom</name>
    <name type="synonym">Agaricus marmoreus</name>
    <dbReference type="NCBI Taxonomy" id="39966"/>
    <lineage>
        <taxon>Eukaryota</taxon>
        <taxon>Fungi</taxon>
        <taxon>Dikarya</taxon>
        <taxon>Basidiomycota</taxon>
        <taxon>Agaricomycotina</taxon>
        <taxon>Agaricomycetes</taxon>
        <taxon>Agaricomycetidae</taxon>
        <taxon>Agaricales</taxon>
        <taxon>Tricholomatineae</taxon>
        <taxon>Lyophyllaceae</taxon>
        <taxon>Hypsizygus</taxon>
    </lineage>
</organism>
<gene>
    <name evidence="1" type="ORF">Hypma_014899</name>
</gene>
<dbReference type="InParanoid" id="A0A369K475"/>
<dbReference type="AlphaFoldDB" id="A0A369K475"/>
<protein>
    <submittedName>
        <fullName evidence="1">Uncharacterized protein</fullName>
    </submittedName>
</protein>
<evidence type="ECO:0000313" key="2">
    <source>
        <dbReference type="Proteomes" id="UP000076154"/>
    </source>
</evidence>
<keyword evidence="2" id="KW-1185">Reference proteome</keyword>
<proteinExistence type="predicted"/>
<sequence length="80" mass="9439">MVNPTFCLLRVTFEVDHYPKYDILSDLKPFMADGLVIHLKYPSLPIPDVDVYHRQDEFESKPQMNLNDDLLHVPDISDHW</sequence>
<dbReference type="Proteomes" id="UP000076154">
    <property type="component" value="Unassembled WGS sequence"/>
</dbReference>